<proteinExistence type="predicted"/>
<dbReference type="EMBL" id="CAIX01000059">
    <property type="protein sequence ID" value="CCI43953.1"/>
    <property type="molecule type" value="Genomic_DNA"/>
</dbReference>
<dbReference type="Pfam" id="PF00134">
    <property type="entry name" value="Cyclin_N"/>
    <property type="match status" value="1"/>
</dbReference>
<accession>A0A024GB31</accession>
<dbReference type="PANTHER" id="PTHR22896:SF0">
    <property type="entry name" value="CYCLIN N-TERMINAL DOMAIN-CONTAINING PROTEIN"/>
    <property type="match status" value="1"/>
</dbReference>
<dbReference type="InParanoid" id="A0A024GB31"/>
<dbReference type="Gene3D" id="1.10.472.10">
    <property type="entry name" value="Cyclin-like"/>
    <property type="match status" value="1"/>
</dbReference>
<dbReference type="InterPro" id="IPR006671">
    <property type="entry name" value="Cyclin_N"/>
</dbReference>
<evidence type="ECO:0000313" key="4">
    <source>
        <dbReference type="EMBL" id="CCI45410.1"/>
    </source>
</evidence>
<name>A0A024GB31_9STRA</name>
<dbReference type="CDD" id="cd20556">
    <property type="entry name" value="CYCLIN_CABLES"/>
    <property type="match status" value="1"/>
</dbReference>
<evidence type="ECO:0000259" key="2">
    <source>
        <dbReference type="Pfam" id="PF00134"/>
    </source>
</evidence>
<evidence type="ECO:0000313" key="5">
    <source>
        <dbReference type="Proteomes" id="UP000053237"/>
    </source>
</evidence>
<organism evidence="3 5">
    <name type="scientific">Albugo candida</name>
    <dbReference type="NCBI Taxonomy" id="65357"/>
    <lineage>
        <taxon>Eukaryota</taxon>
        <taxon>Sar</taxon>
        <taxon>Stramenopiles</taxon>
        <taxon>Oomycota</taxon>
        <taxon>Peronosporomycetes</taxon>
        <taxon>Albuginales</taxon>
        <taxon>Albuginaceae</taxon>
        <taxon>Albugo</taxon>
    </lineage>
</organism>
<dbReference type="AlphaFoldDB" id="A0A024GB31"/>
<dbReference type="GO" id="GO:0051726">
    <property type="term" value="P:regulation of cell cycle"/>
    <property type="evidence" value="ECO:0007669"/>
    <property type="project" value="InterPro"/>
</dbReference>
<dbReference type="InterPro" id="IPR036915">
    <property type="entry name" value="Cyclin-like_sf"/>
</dbReference>
<dbReference type="OrthoDB" id="5353095at2759"/>
<dbReference type="SUPFAM" id="SSF47954">
    <property type="entry name" value="Cyclin-like"/>
    <property type="match status" value="1"/>
</dbReference>
<feature type="compositionally biased region" description="Basic and acidic residues" evidence="1">
    <location>
        <begin position="37"/>
        <end position="49"/>
    </location>
</feature>
<dbReference type="PANTHER" id="PTHR22896">
    <property type="entry name" value="CDK5 AND ABL1 ENZYME SUBSTRATE 1"/>
    <property type="match status" value="1"/>
</dbReference>
<keyword evidence="5" id="KW-1185">Reference proteome</keyword>
<protein>
    <recommendedName>
        <fullName evidence="2">Cyclin N-terminal domain-containing protein</fullName>
    </recommendedName>
</protein>
<comment type="caution">
    <text evidence="3">The sequence shown here is derived from an EMBL/GenBank/DDBJ whole genome shotgun (WGS) entry which is preliminary data.</text>
</comment>
<sequence>MLADLTADNTASSSNERHFECFSNSLKKENIAIPKDEYYDAKHTQRDTESNAGRRLPGNHATWVKVPAQFRYRLATKYCVSSAIVRRWEDVQNQRGLLESRIFFSSGGGYPVAVSAILKYDGNETAARRKRTQSVSNPEDRCYDWRGKAYFRLLHATWSKCDQDRDAQDTHPVGTCYIPNYLDDPEFRQGRHRHVVRGDKIIGPVISSILLFVKPDELKEELNRKFREKHTWLTTDLSLSKIRNLKRETLLICQRLDLEVATAALACVLFEKLILDHCVTKANRKLYMSVCLVLAAKFNEPQAGRKLKSIIRHLLIEIDRLHSIPSREVLMKEFTIYTQLAFNLHIPLCELQPHFSRLLKCMESNPRKYLDEDVFTLYSTLVLGEKAGNNVTPGRPHGKLDGLVDARDEKELTRSLKKRSWDTDEDTDLDVRDTLQSDCIKDGKIDRTLFFWRAFSVTNWWNDHRKTD</sequence>
<gene>
    <name evidence="3" type="ORF">BN9_047370</name>
    <name evidence="4" type="ORF">BN9_063070</name>
</gene>
<dbReference type="Proteomes" id="UP000053237">
    <property type="component" value="Unassembled WGS sequence"/>
</dbReference>
<evidence type="ECO:0000256" key="1">
    <source>
        <dbReference type="SAM" id="MobiDB-lite"/>
    </source>
</evidence>
<dbReference type="InterPro" id="IPR012388">
    <property type="entry name" value="CABLES1/2"/>
</dbReference>
<evidence type="ECO:0000313" key="3">
    <source>
        <dbReference type="EMBL" id="CCI43953.1"/>
    </source>
</evidence>
<dbReference type="EMBL" id="CAIX01000097">
    <property type="protein sequence ID" value="CCI45410.1"/>
    <property type="molecule type" value="Genomic_DNA"/>
</dbReference>
<reference evidence="3 5" key="1">
    <citation type="submission" date="2012-05" db="EMBL/GenBank/DDBJ databases">
        <title>Recombination and specialization in a pathogen metapopulation.</title>
        <authorList>
            <person name="Gardiner A."/>
            <person name="Kemen E."/>
            <person name="Schultz-Larsen T."/>
            <person name="MacLean D."/>
            <person name="Van Oosterhout C."/>
            <person name="Jones J.D.G."/>
        </authorList>
    </citation>
    <scope>NUCLEOTIDE SEQUENCE [LARGE SCALE GENOMIC DNA]</scope>
    <source>
        <strain evidence="3 5">Ac Nc2</strain>
    </source>
</reference>
<feature type="domain" description="Cyclin N-terminal" evidence="2">
    <location>
        <begin position="252"/>
        <end position="344"/>
    </location>
</feature>
<dbReference type="STRING" id="65357.A0A024GB31"/>
<feature type="region of interest" description="Disordered" evidence="1">
    <location>
        <begin position="37"/>
        <end position="56"/>
    </location>
</feature>